<dbReference type="PANTHER" id="PTHR48098:SF1">
    <property type="entry name" value="DIACYLGLYCEROL ACYLTRANSFERASE_MYCOLYLTRANSFERASE AG85A"/>
    <property type="match status" value="1"/>
</dbReference>
<dbReference type="AlphaFoldDB" id="A0A0S7BY03"/>
<keyword evidence="3" id="KW-1185">Reference proteome</keyword>
<evidence type="ECO:0000313" key="2">
    <source>
        <dbReference type="EMBL" id="GAP42148.1"/>
    </source>
</evidence>
<dbReference type="Pfam" id="PF00756">
    <property type="entry name" value="Esterase"/>
    <property type="match status" value="1"/>
</dbReference>
<dbReference type="PROSITE" id="PS51257">
    <property type="entry name" value="PROKAR_LIPOPROTEIN"/>
    <property type="match status" value="1"/>
</dbReference>
<sequence length="536" mass="60360">MQRNGRFFRKSILLPAFLVLAALAGCKKEKPDNGTSLPFERLRKDLSIQSSLLNRAINYAVLLPPEYEHGQDTYPVVYLLHGLGDNEKAWYQGGNIRYYADQYAGETGPVIYVMPQGFNTYWVNKYSGTYPYMDMLIDELMPAVESEFRVSKEASQRAVMGYSMGGYGALILAAKNPEVFGTAVALSMSFRTDGQYLNEPQGVFDSQWGTVFGGMGKSGNDRLTPYFLEHSPFHFFTEAGDPSRSGQRYFIDCGDDEESLSETNNAMHLLMRDQGINHEYRVRNGAHSWDYWHKSLPEAFRYIGHAFRHLPYPDQGDDTFTDNPVQSARIHTHFTVETEQPFHVMEPEGYATESNAYPVIYILHDRSAGMEQEESMDLLARMDASISGLRLPKSLIVEIPTVNEMLSLETLSRIKEMVNLEYRVKTEGKFAVIAGNGGAGATLYTILPELGDLFNACLFFDAELPSGASMTGTALALYLDITDQGNNYQPYHSFYMSLRQQQIPHEYRVRQGLPSHGSFLAGLSEASVFIKDNLKK</sequence>
<dbReference type="PATRIC" id="fig|1678841.3.peg.318"/>
<feature type="signal peptide" evidence="1">
    <location>
        <begin position="1"/>
        <end position="24"/>
    </location>
</feature>
<dbReference type="GO" id="GO:0016787">
    <property type="term" value="F:hydrolase activity"/>
    <property type="evidence" value="ECO:0007669"/>
    <property type="project" value="UniProtKB-KW"/>
</dbReference>
<reference evidence="2" key="1">
    <citation type="journal article" date="2015" name="Genome Announc.">
        <title>Draft Genome Sequence of Bacteroidales Strain TBC1, a Novel Isolate from a Methanogenic Wastewater Treatment System.</title>
        <authorList>
            <person name="Tourlousse D.M."/>
            <person name="Matsuura N."/>
            <person name="Sun L."/>
            <person name="Toyonaga M."/>
            <person name="Kuroda K."/>
            <person name="Ohashi A."/>
            <person name="Cruz R."/>
            <person name="Yamaguchi T."/>
            <person name="Sekiguchi Y."/>
        </authorList>
    </citation>
    <scope>NUCLEOTIDE SEQUENCE [LARGE SCALE GENOMIC DNA]</scope>
    <source>
        <strain evidence="2">TBC1</strain>
    </source>
</reference>
<feature type="chain" id="PRO_5006633342" evidence="1">
    <location>
        <begin position="25"/>
        <end position="536"/>
    </location>
</feature>
<dbReference type="RefSeq" id="WP_062037400.1">
    <property type="nucleotide sequence ID" value="NZ_DF968182.1"/>
</dbReference>
<dbReference type="EMBL" id="DF968182">
    <property type="protein sequence ID" value="GAP42148.1"/>
    <property type="molecule type" value="Genomic_DNA"/>
</dbReference>
<dbReference type="PANTHER" id="PTHR48098">
    <property type="entry name" value="ENTEROCHELIN ESTERASE-RELATED"/>
    <property type="match status" value="1"/>
</dbReference>
<dbReference type="OrthoDB" id="9803578at2"/>
<dbReference type="STRING" id="1678841.TBC1_11277"/>
<evidence type="ECO:0000256" key="1">
    <source>
        <dbReference type="SAM" id="SignalP"/>
    </source>
</evidence>
<organism evidence="2">
    <name type="scientific">Lentimicrobium saccharophilum</name>
    <dbReference type="NCBI Taxonomy" id="1678841"/>
    <lineage>
        <taxon>Bacteria</taxon>
        <taxon>Pseudomonadati</taxon>
        <taxon>Bacteroidota</taxon>
        <taxon>Bacteroidia</taxon>
        <taxon>Bacteroidales</taxon>
        <taxon>Lentimicrobiaceae</taxon>
        <taxon>Lentimicrobium</taxon>
    </lineage>
</organism>
<gene>
    <name evidence="2" type="ORF">TBC1_11277</name>
</gene>
<dbReference type="InterPro" id="IPR050583">
    <property type="entry name" value="Mycobacterial_A85_antigen"/>
</dbReference>
<name>A0A0S7BY03_9BACT</name>
<evidence type="ECO:0000313" key="3">
    <source>
        <dbReference type="Proteomes" id="UP000053091"/>
    </source>
</evidence>
<dbReference type="SUPFAM" id="SSF53474">
    <property type="entry name" value="alpha/beta-Hydrolases"/>
    <property type="match status" value="1"/>
</dbReference>
<dbReference type="Proteomes" id="UP000053091">
    <property type="component" value="Unassembled WGS sequence"/>
</dbReference>
<dbReference type="InterPro" id="IPR029058">
    <property type="entry name" value="AB_hydrolase_fold"/>
</dbReference>
<keyword evidence="2" id="KW-0378">Hydrolase</keyword>
<dbReference type="InterPro" id="IPR000801">
    <property type="entry name" value="Esterase-like"/>
</dbReference>
<accession>A0A0S7BY03</accession>
<protein>
    <submittedName>
        <fullName evidence="2">S-formylglutathione hydrolase FrmB</fullName>
    </submittedName>
</protein>
<keyword evidence="1" id="KW-0732">Signal</keyword>
<proteinExistence type="predicted"/>
<dbReference type="Gene3D" id="3.40.50.1820">
    <property type="entry name" value="alpha/beta hydrolase"/>
    <property type="match status" value="2"/>
</dbReference>